<dbReference type="AlphaFoldDB" id="A0A4C1WIT8"/>
<feature type="region of interest" description="Disordered" evidence="1">
    <location>
        <begin position="36"/>
        <end position="81"/>
    </location>
</feature>
<accession>A0A4C1WIT8</accession>
<evidence type="ECO:0000313" key="2">
    <source>
        <dbReference type="EMBL" id="GBP51328.1"/>
    </source>
</evidence>
<evidence type="ECO:0000256" key="1">
    <source>
        <dbReference type="SAM" id="MobiDB-lite"/>
    </source>
</evidence>
<organism evidence="2 3">
    <name type="scientific">Eumeta variegata</name>
    <name type="common">Bagworm moth</name>
    <name type="synonym">Eumeta japonica</name>
    <dbReference type="NCBI Taxonomy" id="151549"/>
    <lineage>
        <taxon>Eukaryota</taxon>
        <taxon>Metazoa</taxon>
        <taxon>Ecdysozoa</taxon>
        <taxon>Arthropoda</taxon>
        <taxon>Hexapoda</taxon>
        <taxon>Insecta</taxon>
        <taxon>Pterygota</taxon>
        <taxon>Neoptera</taxon>
        <taxon>Endopterygota</taxon>
        <taxon>Lepidoptera</taxon>
        <taxon>Glossata</taxon>
        <taxon>Ditrysia</taxon>
        <taxon>Tineoidea</taxon>
        <taxon>Psychidae</taxon>
        <taxon>Oiketicinae</taxon>
        <taxon>Eumeta</taxon>
    </lineage>
</organism>
<comment type="caution">
    <text evidence="2">The sequence shown here is derived from an EMBL/GenBank/DDBJ whole genome shotgun (WGS) entry which is preliminary data.</text>
</comment>
<proteinExistence type="predicted"/>
<gene>
    <name evidence="2" type="ORF">EVAR_34114_1</name>
</gene>
<feature type="compositionally biased region" description="Polar residues" evidence="1">
    <location>
        <begin position="64"/>
        <end position="76"/>
    </location>
</feature>
<protein>
    <submittedName>
        <fullName evidence="2">Uncharacterized protein</fullName>
    </submittedName>
</protein>
<name>A0A4C1WIT8_EUMVA</name>
<sequence length="114" mass="12655">MTSRERGNYVKNNRLCLSRISSKYVLRNCEYDGRYRTGDHSRRSLPQLKPITAASANRFDRSASAKTPSMNATSPRASVERDRRAHAAASLGAASVNAVRDYGYARIGRCQSSL</sequence>
<reference evidence="2 3" key="1">
    <citation type="journal article" date="2019" name="Commun. Biol.">
        <title>The bagworm genome reveals a unique fibroin gene that provides high tensile strength.</title>
        <authorList>
            <person name="Kono N."/>
            <person name="Nakamura H."/>
            <person name="Ohtoshi R."/>
            <person name="Tomita M."/>
            <person name="Numata K."/>
            <person name="Arakawa K."/>
        </authorList>
    </citation>
    <scope>NUCLEOTIDE SEQUENCE [LARGE SCALE GENOMIC DNA]</scope>
</reference>
<evidence type="ECO:0000313" key="3">
    <source>
        <dbReference type="Proteomes" id="UP000299102"/>
    </source>
</evidence>
<dbReference type="EMBL" id="BGZK01000579">
    <property type="protein sequence ID" value="GBP51328.1"/>
    <property type="molecule type" value="Genomic_DNA"/>
</dbReference>
<dbReference type="Proteomes" id="UP000299102">
    <property type="component" value="Unassembled WGS sequence"/>
</dbReference>
<keyword evidence="3" id="KW-1185">Reference proteome</keyword>